<evidence type="ECO:0000256" key="4">
    <source>
        <dbReference type="ARBA" id="ARBA00022989"/>
    </source>
</evidence>
<feature type="transmembrane region" description="Helical" evidence="7">
    <location>
        <begin position="312"/>
        <end position="338"/>
    </location>
</feature>
<accession>A0A951P827</accession>
<dbReference type="PANTHER" id="PTHR30572:SF4">
    <property type="entry name" value="ABC TRANSPORTER PERMEASE YTRF"/>
    <property type="match status" value="1"/>
</dbReference>
<evidence type="ECO:0000256" key="7">
    <source>
        <dbReference type="SAM" id="Phobius"/>
    </source>
</evidence>
<protein>
    <submittedName>
        <fullName evidence="10">ABC transporter permease</fullName>
    </submittedName>
</protein>
<keyword evidence="4 7" id="KW-1133">Transmembrane helix</keyword>
<dbReference type="GO" id="GO:0022857">
    <property type="term" value="F:transmembrane transporter activity"/>
    <property type="evidence" value="ECO:0007669"/>
    <property type="project" value="TreeGrafter"/>
</dbReference>
<feature type="transmembrane region" description="Helical" evidence="7">
    <location>
        <begin position="344"/>
        <end position="370"/>
    </location>
</feature>
<dbReference type="InterPro" id="IPR003838">
    <property type="entry name" value="ABC3_permease_C"/>
</dbReference>
<sequence>MLGMIIGIGSVVAITSIGQGVQKSTEKQIQALGTNVMMVMAGASKTQAGISQGIGSSSTLTWEDAEVIAEQVTVAKAVTAYLQKPSVQVIYGDENVSTTIIGTDLNYSEVKNIYPEFGLFFTQADLDSARSVAVLGAKVRDQLFGNRDPVGEVIRIQQKSYQVIGVMEAKGAVGSQDQDDMVYIPLTNMSLQLVGNNALSGTAITGLWLLTDSSEELDTAQFQVTNLLRLRHNIYPPDDDDFNITNQVDIINTFNTVMSTLTLMVSAVAGISLVVGGIGIANIMLVTVVERTKEVGLRKALGATNQTVQSQFLIEAVLVSTVGGSIGIGGGIVLAAAAATAFQIPLIISVQSIVAGFSLSIAVGLAAGVVPAQNAARLDPIVALRSE</sequence>
<evidence type="ECO:0000256" key="6">
    <source>
        <dbReference type="ARBA" id="ARBA00038076"/>
    </source>
</evidence>
<name>A0A951P827_9CYAN</name>
<dbReference type="EMBL" id="JAHHHV010000013">
    <property type="protein sequence ID" value="MBW4464464.1"/>
    <property type="molecule type" value="Genomic_DNA"/>
</dbReference>
<dbReference type="Pfam" id="PF12704">
    <property type="entry name" value="MacB_PCD"/>
    <property type="match status" value="1"/>
</dbReference>
<evidence type="ECO:0000256" key="1">
    <source>
        <dbReference type="ARBA" id="ARBA00004651"/>
    </source>
</evidence>
<keyword evidence="3 7" id="KW-0812">Transmembrane</keyword>
<comment type="subcellular location">
    <subcellularLocation>
        <location evidence="1">Cell membrane</location>
        <topology evidence="1">Multi-pass membrane protein</topology>
    </subcellularLocation>
</comment>
<comment type="similarity">
    <text evidence="6">Belongs to the ABC-4 integral membrane protein family.</text>
</comment>
<evidence type="ECO:0000256" key="3">
    <source>
        <dbReference type="ARBA" id="ARBA00022692"/>
    </source>
</evidence>
<dbReference type="GO" id="GO:0005886">
    <property type="term" value="C:plasma membrane"/>
    <property type="evidence" value="ECO:0007669"/>
    <property type="project" value="UniProtKB-SubCell"/>
</dbReference>
<dbReference type="Proteomes" id="UP000707356">
    <property type="component" value="Unassembled WGS sequence"/>
</dbReference>
<keyword evidence="5 7" id="KW-0472">Membrane</keyword>
<gene>
    <name evidence="10" type="ORF">KME07_03365</name>
</gene>
<evidence type="ECO:0000256" key="5">
    <source>
        <dbReference type="ARBA" id="ARBA00023136"/>
    </source>
</evidence>
<feature type="transmembrane region" description="Helical" evidence="7">
    <location>
        <begin position="263"/>
        <end position="289"/>
    </location>
</feature>
<proteinExistence type="inferred from homology"/>
<keyword evidence="2" id="KW-1003">Cell membrane</keyword>
<reference evidence="10" key="2">
    <citation type="journal article" date="2022" name="Microbiol. Resour. Announc.">
        <title>Metagenome Sequencing to Explore Phylogenomics of Terrestrial Cyanobacteria.</title>
        <authorList>
            <person name="Ward R.D."/>
            <person name="Stajich J.E."/>
            <person name="Johansen J.R."/>
            <person name="Huntemann M."/>
            <person name="Clum A."/>
            <person name="Foster B."/>
            <person name="Foster B."/>
            <person name="Roux S."/>
            <person name="Palaniappan K."/>
            <person name="Varghese N."/>
            <person name="Mukherjee S."/>
            <person name="Reddy T.B.K."/>
            <person name="Daum C."/>
            <person name="Copeland A."/>
            <person name="Chen I.A."/>
            <person name="Ivanova N.N."/>
            <person name="Kyrpides N.C."/>
            <person name="Shapiro N."/>
            <person name="Eloe-Fadrosh E.A."/>
            <person name="Pietrasiak N."/>
        </authorList>
    </citation>
    <scope>NUCLEOTIDE SEQUENCE</scope>
    <source>
        <strain evidence="10">GSE-TBD4-15B</strain>
    </source>
</reference>
<dbReference type="InterPro" id="IPR025857">
    <property type="entry name" value="MacB_PCD"/>
</dbReference>
<dbReference type="Pfam" id="PF02687">
    <property type="entry name" value="FtsX"/>
    <property type="match status" value="1"/>
</dbReference>
<evidence type="ECO:0000256" key="2">
    <source>
        <dbReference type="ARBA" id="ARBA00022475"/>
    </source>
</evidence>
<evidence type="ECO:0000259" key="8">
    <source>
        <dbReference type="Pfam" id="PF02687"/>
    </source>
</evidence>
<comment type="caution">
    <text evidence="10">The sequence shown here is derived from an EMBL/GenBank/DDBJ whole genome shotgun (WGS) entry which is preliminary data.</text>
</comment>
<evidence type="ECO:0000259" key="9">
    <source>
        <dbReference type="Pfam" id="PF12704"/>
    </source>
</evidence>
<organism evidence="10 11">
    <name type="scientific">Pegethrix bostrychoides GSE-TBD4-15B</name>
    <dbReference type="NCBI Taxonomy" id="2839662"/>
    <lineage>
        <taxon>Bacteria</taxon>
        <taxon>Bacillati</taxon>
        <taxon>Cyanobacteriota</taxon>
        <taxon>Cyanophyceae</taxon>
        <taxon>Oculatellales</taxon>
        <taxon>Oculatellaceae</taxon>
        <taxon>Pegethrix</taxon>
    </lineage>
</organism>
<feature type="domain" description="MacB-like periplasmic core" evidence="9">
    <location>
        <begin position="1"/>
        <end position="226"/>
    </location>
</feature>
<dbReference type="PANTHER" id="PTHR30572">
    <property type="entry name" value="MEMBRANE COMPONENT OF TRANSPORTER-RELATED"/>
    <property type="match status" value="1"/>
</dbReference>
<dbReference type="InterPro" id="IPR050250">
    <property type="entry name" value="Macrolide_Exporter_MacB"/>
</dbReference>
<evidence type="ECO:0000313" key="10">
    <source>
        <dbReference type="EMBL" id="MBW4464464.1"/>
    </source>
</evidence>
<dbReference type="AlphaFoldDB" id="A0A951P827"/>
<reference evidence="10" key="1">
    <citation type="submission" date="2021-05" db="EMBL/GenBank/DDBJ databases">
        <authorList>
            <person name="Pietrasiak N."/>
            <person name="Ward R."/>
            <person name="Stajich J.E."/>
            <person name="Kurbessoian T."/>
        </authorList>
    </citation>
    <scope>NUCLEOTIDE SEQUENCE</scope>
    <source>
        <strain evidence="10">GSE-TBD4-15B</strain>
    </source>
</reference>
<evidence type="ECO:0000313" key="11">
    <source>
        <dbReference type="Proteomes" id="UP000707356"/>
    </source>
</evidence>
<feature type="domain" description="ABC3 transporter permease C-terminal" evidence="8">
    <location>
        <begin position="267"/>
        <end position="380"/>
    </location>
</feature>